<evidence type="ECO:0000256" key="3">
    <source>
        <dbReference type="ARBA" id="ARBA00022555"/>
    </source>
</evidence>
<feature type="binding site" evidence="10">
    <location>
        <position position="252"/>
    </location>
    <ligand>
        <name>S-adenosyl-L-methionine</name>
        <dbReference type="ChEBI" id="CHEBI:59789"/>
    </ligand>
</feature>
<dbReference type="GO" id="GO:0000049">
    <property type="term" value="F:tRNA binding"/>
    <property type="evidence" value="ECO:0007669"/>
    <property type="project" value="UniProtKB-KW"/>
</dbReference>
<evidence type="ECO:0000256" key="10">
    <source>
        <dbReference type="PROSITE-ProRule" id="PRU01023"/>
    </source>
</evidence>
<dbReference type="InterPro" id="IPR023270">
    <property type="entry name" value="RCMT_NCL1"/>
</dbReference>
<dbReference type="GO" id="GO:0005737">
    <property type="term" value="C:cytoplasm"/>
    <property type="evidence" value="ECO:0007669"/>
    <property type="project" value="TreeGrafter"/>
</dbReference>
<feature type="compositionally biased region" description="Polar residues" evidence="11">
    <location>
        <begin position="459"/>
        <end position="469"/>
    </location>
</feature>
<evidence type="ECO:0000256" key="5">
    <source>
        <dbReference type="ARBA" id="ARBA00022679"/>
    </source>
</evidence>
<gene>
    <name evidence="13" type="ORF">E3P90_03031</name>
</gene>
<evidence type="ECO:0000256" key="2">
    <source>
        <dbReference type="ARBA" id="ARBA00007494"/>
    </source>
</evidence>
<keyword evidence="5 10" id="KW-0808">Transferase</keyword>
<protein>
    <recommendedName>
        <fullName evidence="12">SAM-dependent MTase RsmB/NOP-type domain-containing protein</fullName>
    </recommendedName>
</protein>
<dbReference type="GO" id="GO:0005634">
    <property type="term" value="C:nucleus"/>
    <property type="evidence" value="ECO:0007669"/>
    <property type="project" value="UniProtKB-SubCell"/>
</dbReference>
<comment type="similarity">
    <text evidence="2 10">Belongs to the class I-like SAM-binding methyltransferase superfamily. RsmB/NOP family.</text>
</comment>
<keyword evidence="6 10" id="KW-0949">S-adenosyl-L-methionine</keyword>
<evidence type="ECO:0000256" key="6">
    <source>
        <dbReference type="ARBA" id="ARBA00022691"/>
    </source>
</evidence>
<evidence type="ECO:0000256" key="8">
    <source>
        <dbReference type="ARBA" id="ARBA00022884"/>
    </source>
</evidence>
<feature type="binding site" evidence="10">
    <location>
        <position position="197"/>
    </location>
    <ligand>
        <name>S-adenosyl-L-methionine</name>
        <dbReference type="ChEBI" id="CHEBI:59789"/>
    </ligand>
</feature>
<name>A0A4T0H410_WALIC</name>
<evidence type="ECO:0000256" key="1">
    <source>
        <dbReference type="ARBA" id="ARBA00004123"/>
    </source>
</evidence>
<comment type="caution">
    <text evidence="13">The sequence shown here is derived from an EMBL/GenBank/DDBJ whole genome shotgun (WGS) entry which is preliminary data.</text>
</comment>
<feature type="domain" description="SAM-dependent MTase RsmB/NOP-type" evidence="12">
    <location>
        <begin position="49"/>
        <end position="422"/>
    </location>
</feature>
<accession>A0A4T0H410</accession>
<evidence type="ECO:0000256" key="4">
    <source>
        <dbReference type="ARBA" id="ARBA00022603"/>
    </source>
</evidence>
<feature type="binding site" evidence="10">
    <location>
        <begin position="167"/>
        <end position="173"/>
    </location>
    <ligand>
        <name>S-adenosyl-L-methionine</name>
        <dbReference type="ChEBI" id="CHEBI:59789"/>
    </ligand>
</feature>
<proteinExistence type="inferred from homology"/>
<feature type="region of interest" description="Disordered" evidence="11">
    <location>
        <begin position="702"/>
        <end position="766"/>
    </location>
</feature>
<dbReference type="PRINTS" id="PR02011">
    <property type="entry name" value="RCMTNCL1"/>
</dbReference>
<dbReference type="Pfam" id="PF25376">
    <property type="entry name" value="Pre-PUA_NSUN2"/>
    <property type="match status" value="1"/>
</dbReference>
<feature type="active site" description="Nucleophile" evidence="10">
    <location>
        <position position="305"/>
    </location>
</feature>
<dbReference type="PRINTS" id="PR02008">
    <property type="entry name" value="RCMTFAMILY"/>
</dbReference>
<dbReference type="Pfam" id="PF01189">
    <property type="entry name" value="Methyltr_RsmB-F"/>
    <property type="match status" value="1"/>
</dbReference>
<dbReference type="Proteomes" id="UP000306954">
    <property type="component" value="Unassembled WGS sequence"/>
</dbReference>
<feature type="compositionally biased region" description="Polar residues" evidence="11">
    <location>
        <begin position="12"/>
        <end position="27"/>
    </location>
</feature>
<dbReference type="InterPro" id="IPR001678">
    <property type="entry name" value="MeTrfase_RsmB-F_NOP2_dom"/>
</dbReference>
<dbReference type="InterPro" id="IPR029063">
    <property type="entry name" value="SAM-dependent_MTases_sf"/>
</dbReference>
<dbReference type="InterPro" id="IPR023267">
    <property type="entry name" value="RCMT"/>
</dbReference>
<dbReference type="Pfam" id="PF25378">
    <property type="entry name" value="PUA_NSUN2"/>
    <property type="match status" value="1"/>
</dbReference>
<dbReference type="GO" id="GO:0016428">
    <property type="term" value="F:tRNA (cytidine-5-)-methyltransferase activity"/>
    <property type="evidence" value="ECO:0007669"/>
    <property type="project" value="InterPro"/>
</dbReference>
<dbReference type="PROSITE" id="PS01153">
    <property type="entry name" value="NOL1_NOP2_SUN"/>
    <property type="match status" value="1"/>
</dbReference>
<feature type="compositionally biased region" description="Basic residues" evidence="11">
    <location>
        <begin position="1"/>
        <end position="11"/>
    </location>
</feature>
<dbReference type="InterPro" id="IPR057285">
    <property type="entry name" value="Pre-PUA_NSUN2"/>
</dbReference>
<feature type="compositionally biased region" description="Basic and acidic residues" evidence="11">
    <location>
        <begin position="702"/>
        <end position="737"/>
    </location>
</feature>
<evidence type="ECO:0000313" key="14">
    <source>
        <dbReference type="Proteomes" id="UP000306954"/>
    </source>
</evidence>
<reference evidence="13 14" key="1">
    <citation type="submission" date="2019-03" db="EMBL/GenBank/DDBJ databases">
        <title>Sequencing 23 genomes of Wallemia ichthyophaga.</title>
        <authorList>
            <person name="Gostincar C."/>
        </authorList>
    </citation>
    <scope>NUCLEOTIDE SEQUENCE [LARGE SCALE GENOMIC DNA]</scope>
    <source>
        <strain evidence="13 14">EXF-8621</strain>
    </source>
</reference>
<feature type="compositionally biased region" description="Polar residues" evidence="11">
    <location>
        <begin position="739"/>
        <end position="752"/>
    </location>
</feature>
<sequence length="766" mass="87290">MPKKWGNKKQPIKNTRQPTEQKGLTNQNPLFDKYYKSQNLLDDGEWNSFIHTAKQLLPTSFRITGNKSTANDLNQHIKKTYIPFLSQAKLDGVQLPPPKQLDWYPDGLAWQLNLTKQQIRKSPEFKKFQNFLVYENEAGNISRQEAVSMIPPLLLKMDPHHSAIDMCAAPGSKTAQLLEALHSDPHTDPTGLVVANDSDNKRAYLLVHQTSRLPSPNIMVTNHDATSFPNIYTTNPTTHARSKFLFDRVLCDVPCTGDGTVRKNLEIWSHWTPNNGNGLHTLQLRILNRGIQLLKPGGRLVYSTCSINPVENEAVIAAALRDNPQMSLVDAAEELPQLKRKEGLKHWHVNTARDGIDFGDRDLLIENARDERERDRLNDKLPRTMWPPSQQDADNMLLERCLRVYSHQQDTGSFFIAVLEKKEEKTQDKTDEKKEEKSLEKTDETPQQPPADSTKRPLSPQSLTTNNQRPQKKSKKDEPSAEKGKVQPDTTFKEDPFSYLDEHDEDVKSFTAYYKFDDTFPRRNLLVRNPNREAGRTIYLTSDLVRNILHSNDYTRLRLISSGVKLFVKQDNQRAFSDEEKDIVNRCKWRVTNESVSFVKKYLPPQAIFRGTPDDLKSFVEHYHPVISSIGGANGELRDVLQNTHSGSHIVEFSLDNGENGLSQPVYVPLWKSKTSVSMMVDKKERSALSLRLFGEDLSEAGRKQAEVQKQREERMKSAAENALEKEGENEEKKEQDNAETIESKSQPTDLSDQPLETPAPLPATE</sequence>
<dbReference type="PROSITE" id="PS51686">
    <property type="entry name" value="SAM_MT_RSMB_NOP"/>
    <property type="match status" value="1"/>
</dbReference>
<dbReference type="SUPFAM" id="SSF53335">
    <property type="entry name" value="S-adenosyl-L-methionine-dependent methyltransferases"/>
    <property type="match status" value="1"/>
</dbReference>
<feature type="region of interest" description="Disordered" evidence="11">
    <location>
        <begin position="424"/>
        <end position="498"/>
    </location>
</feature>
<keyword evidence="4 10" id="KW-0489">Methyltransferase</keyword>
<dbReference type="InterPro" id="IPR018314">
    <property type="entry name" value="RsmB/NOL1/NOP2-like_CS"/>
</dbReference>
<evidence type="ECO:0000256" key="9">
    <source>
        <dbReference type="ARBA" id="ARBA00023242"/>
    </source>
</evidence>
<comment type="subcellular location">
    <subcellularLocation>
        <location evidence="1">Nucleus</location>
    </subcellularLocation>
</comment>
<keyword evidence="7" id="KW-0819">tRNA processing</keyword>
<dbReference type="GO" id="GO:0030488">
    <property type="term" value="P:tRNA methylation"/>
    <property type="evidence" value="ECO:0007669"/>
    <property type="project" value="TreeGrafter"/>
</dbReference>
<feature type="compositionally biased region" description="Basic and acidic residues" evidence="11">
    <location>
        <begin position="475"/>
        <end position="496"/>
    </location>
</feature>
<dbReference type="Gene3D" id="3.40.50.150">
    <property type="entry name" value="Vaccinia Virus protein VP39"/>
    <property type="match status" value="1"/>
</dbReference>
<keyword evidence="8 10" id="KW-0694">RNA-binding</keyword>
<organism evidence="13 14">
    <name type="scientific">Wallemia ichthyophaga</name>
    <dbReference type="NCBI Taxonomy" id="245174"/>
    <lineage>
        <taxon>Eukaryota</taxon>
        <taxon>Fungi</taxon>
        <taxon>Dikarya</taxon>
        <taxon>Basidiomycota</taxon>
        <taxon>Wallemiomycotina</taxon>
        <taxon>Wallemiomycetes</taxon>
        <taxon>Wallemiales</taxon>
        <taxon>Wallemiaceae</taxon>
        <taxon>Wallemia</taxon>
    </lineage>
</organism>
<evidence type="ECO:0000259" key="12">
    <source>
        <dbReference type="PROSITE" id="PS51686"/>
    </source>
</evidence>
<feature type="binding site" evidence="10">
    <location>
        <position position="224"/>
    </location>
    <ligand>
        <name>S-adenosyl-L-methionine</name>
        <dbReference type="ChEBI" id="CHEBI:59789"/>
    </ligand>
</feature>
<keyword evidence="3" id="KW-0820">tRNA-binding</keyword>
<dbReference type="PANTHER" id="PTHR22808:SF1">
    <property type="entry name" value="RNA CYTOSINE-C(5)-METHYLTRANSFERASE NSUN2-RELATED"/>
    <property type="match status" value="1"/>
</dbReference>
<evidence type="ECO:0000313" key="13">
    <source>
        <dbReference type="EMBL" id="TIB09976.1"/>
    </source>
</evidence>
<dbReference type="EMBL" id="SPOF01000035">
    <property type="protein sequence ID" value="TIB09976.1"/>
    <property type="molecule type" value="Genomic_DNA"/>
</dbReference>
<dbReference type="InterPro" id="IPR057286">
    <property type="entry name" value="PUA_NSUN2"/>
</dbReference>
<dbReference type="PANTHER" id="PTHR22808">
    <property type="entry name" value="NCL1 YEAST -RELATED NOL1/NOP2/FMU SUN DOMAIN-CONTAINING"/>
    <property type="match status" value="1"/>
</dbReference>
<feature type="region of interest" description="Disordered" evidence="11">
    <location>
        <begin position="1"/>
        <end position="27"/>
    </location>
</feature>
<dbReference type="InterPro" id="IPR049560">
    <property type="entry name" value="MeTrfase_RsmB-F_NOP2_cat"/>
</dbReference>
<keyword evidence="9" id="KW-0539">Nucleus</keyword>
<evidence type="ECO:0000256" key="7">
    <source>
        <dbReference type="ARBA" id="ARBA00022694"/>
    </source>
</evidence>
<feature type="compositionally biased region" description="Basic and acidic residues" evidence="11">
    <location>
        <begin position="424"/>
        <end position="444"/>
    </location>
</feature>
<evidence type="ECO:0000256" key="11">
    <source>
        <dbReference type="SAM" id="MobiDB-lite"/>
    </source>
</evidence>
<dbReference type="AlphaFoldDB" id="A0A4T0H410"/>